<dbReference type="EMBL" id="JBHFEH010000041">
    <property type="protein sequence ID" value="KAL2050876.1"/>
    <property type="molecule type" value="Genomic_DNA"/>
</dbReference>
<gene>
    <name evidence="2" type="ORF">ABVK25_008774</name>
</gene>
<evidence type="ECO:0000313" key="2">
    <source>
        <dbReference type="EMBL" id="KAL2050876.1"/>
    </source>
</evidence>
<comment type="caution">
    <text evidence="2">The sequence shown here is derived from an EMBL/GenBank/DDBJ whole genome shotgun (WGS) entry which is preliminary data.</text>
</comment>
<feature type="region of interest" description="Disordered" evidence="1">
    <location>
        <begin position="1"/>
        <end position="20"/>
    </location>
</feature>
<dbReference type="Proteomes" id="UP001590951">
    <property type="component" value="Unassembled WGS sequence"/>
</dbReference>
<feature type="compositionally biased region" description="Polar residues" evidence="1">
    <location>
        <begin position="1"/>
        <end position="13"/>
    </location>
</feature>
<evidence type="ECO:0000313" key="3">
    <source>
        <dbReference type="Proteomes" id="UP001590951"/>
    </source>
</evidence>
<reference evidence="2 3" key="1">
    <citation type="submission" date="2024-09" db="EMBL/GenBank/DDBJ databases">
        <title>Rethinking Asexuality: The Enigmatic Case of Functional Sexual Genes in Lepraria (Stereocaulaceae).</title>
        <authorList>
            <person name="Doellman M."/>
            <person name="Sun Y."/>
            <person name="Barcenas-Pena A."/>
            <person name="Lumbsch H.T."/>
            <person name="Grewe F."/>
        </authorList>
    </citation>
    <scope>NUCLEOTIDE SEQUENCE [LARGE SCALE GENOMIC DNA]</scope>
    <source>
        <strain evidence="2 3">Grewe 0041</strain>
    </source>
</reference>
<organism evidence="2 3">
    <name type="scientific">Lepraria finkii</name>
    <dbReference type="NCBI Taxonomy" id="1340010"/>
    <lineage>
        <taxon>Eukaryota</taxon>
        <taxon>Fungi</taxon>
        <taxon>Dikarya</taxon>
        <taxon>Ascomycota</taxon>
        <taxon>Pezizomycotina</taxon>
        <taxon>Lecanoromycetes</taxon>
        <taxon>OSLEUM clade</taxon>
        <taxon>Lecanoromycetidae</taxon>
        <taxon>Lecanorales</taxon>
        <taxon>Lecanorineae</taxon>
        <taxon>Stereocaulaceae</taxon>
        <taxon>Lepraria</taxon>
    </lineage>
</organism>
<protein>
    <submittedName>
        <fullName evidence="2">Uncharacterized protein</fullName>
    </submittedName>
</protein>
<sequence length="232" mass="25170">MASKQEVISPNQIKSKRTPDVPEIVRNLDIEDVGKLASPCGPTQNKPHKMSDCNTCALKNPCEKPTEITDKVAMSTVSASRAKVDKEYFQGRGMAKHKYLPVYQRPGVRLPARKLKAETNKSRSSKEISCPVVEKHATKEMTPTTKSSTSDTGDEVIDCANSNTLTNDKALFDDLVAGACSSVPTLPSTMDLAWSGGHDIQDFLVESVDETDVDSTNAEESLLRVGGEIAKT</sequence>
<name>A0ABR4AYZ8_9LECA</name>
<accession>A0ABR4AYZ8</accession>
<keyword evidence="3" id="KW-1185">Reference proteome</keyword>
<proteinExistence type="predicted"/>
<evidence type="ECO:0000256" key="1">
    <source>
        <dbReference type="SAM" id="MobiDB-lite"/>
    </source>
</evidence>